<evidence type="ECO:0000313" key="6">
    <source>
        <dbReference type="Proteomes" id="UP000509126"/>
    </source>
</evidence>
<name>A0A4Y3IYK8_ACILW</name>
<dbReference type="Pfam" id="PF13622">
    <property type="entry name" value="4HBT_3"/>
    <property type="match status" value="1"/>
</dbReference>
<dbReference type="EMBL" id="CP054803">
    <property type="protein sequence ID" value="QKU19982.1"/>
    <property type="molecule type" value="Genomic_DNA"/>
</dbReference>
<dbReference type="PANTHER" id="PTHR38110:SF1">
    <property type="entry name" value="THIOESTERASE DOMAIN-CONTAINING PROTEIN"/>
    <property type="match status" value="1"/>
</dbReference>
<dbReference type="InterPro" id="IPR052389">
    <property type="entry name" value="Sec_Metab_Biosynth-Assoc"/>
</dbReference>
<feature type="domain" description="Acyl-CoA thioesterase-like N-terminal HotDog" evidence="1">
    <location>
        <begin position="19"/>
        <end position="102"/>
    </location>
</feature>
<reference evidence="3" key="2">
    <citation type="submission" date="2023-07" db="EMBL/GenBank/DDBJ databases">
        <title>Dynamics of blaOXA-23 gene transmission in Acinetobacter spp. from contaminated veterinary surfaces.</title>
        <authorList>
            <person name="Moreira Da Silva J."/>
            <person name="Menezes J."/>
            <person name="Fernandes L."/>
            <person name="Marques C."/>
            <person name="Amaral A."/>
            <person name="Timofte D."/>
            <person name="Pomba C."/>
        </authorList>
    </citation>
    <scope>NUCLEOTIDE SEQUENCE</scope>
    <source>
        <strain evidence="3">CMVB11Z4A1</strain>
    </source>
</reference>
<dbReference type="Proteomes" id="UP001242129">
    <property type="component" value="Unassembled WGS sequence"/>
</dbReference>
<dbReference type="InterPro" id="IPR049450">
    <property type="entry name" value="ACOT8-like_C"/>
</dbReference>
<feature type="domain" description="Acyl-CoA thioesterase-like C-terminal" evidence="2">
    <location>
        <begin position="129"/>
        <end position="262"/>
    </location>
</feature>
<dbReference type="InterPro" id="IPR042171">
    <property type="entry name" value="Acyl-CoA_hotdog"/>
</dbReference>
<protein>
    <submittedName>
        <fullName evidence="5">Thioesterase family protein</fullName>
    </submittedName>
</protein>
<gene>
    <name evidence="4" type="ORF">FOB19_00055</name>
    <name evidence="5" type="ORF">FOB19_16855</name>
    <name evidence="3" type="ORF">Q8G51_01015</name>
</gene>
<dbReference type="PANTHER" id="PTHR38110">
    <property type="entry name" value="CHROMOSOME 23, WHOLE GENOME SHOTGUN SEQUENCE"/>
    <property type="match status" value="1"/>
</dbReference>
<evidence type="ECO:0000313" key="4">
    <source>
        <dbReference type="EMBL" id="QKU19982.1"/>
    </source>
</evidence>
<proteinExistence type="predicted"/>
<dbReference type="InterPro" id="IPR049449">
    <property type="entry name" value="TesB_ACOT8-like_N"/>
</dbReference>
<dbReference type="AlphaFoldDB" id="A0A4Y3IYK8"/>
<dbReference type="Gene3D" id="2.40.160.210">
    <property type="entry name" value="Acyl-CoA thioesterase, double hotdog domain"/>
    <property type="match status" value="1"/>
</dbReference>
<dbReference type="SUPFAM" id="SSF54637">
    <property type="entry name" value="Thioesterase/thiol ester dehydrase-isomerase"/>
    <property type="match status" value="2"/>
</dbReference>
<evidence type="ECO:0000259" key="2">
    <source>
        <dbReference type="Pfam" id="PF20789"/>
    </source>
</evidence>
<evidence type="ECO:0000259" key="1">
    <source>
        <dbReference type="Pfam" id="PF13622"/>
    </source>
</evidence>
<reference evidence="5 6" key="1">
    <citation type="submission" date="2019-11" db="EMBL/GenBank/DDBJ databases">
        <title>FDA dAtabase for Regulatory Grade micrObial Sequences (FDA-ARGOS): Supporting development and validation of Infectious Disease Dx tests.</title>
        <authorList>
            <person name="Patel R."/>
            <person name="Rucinski S."/>
            <person name="Tallon L."/>
            <person name="Sadzewicz L."/>
            <person name="Vavikolanu K."/>
            <person name="Mehta A."/>
            <person name="Aluvathingal J."/>
            <person name="Nadendla S."/>
            <person name="Nandy P."/>
            <person name="Geyer C."/>
            <person name="Yan Y."/>
            <person name="Sichtig H."/>
        </authorList>
    </citation>
    <scope>NUCLEOTIDE SEQUENCE [LARGE SCALE GENOMIC DNA]</scope>
    <source>
        <strain evidence="5 6">FDAARGOS_557</strain>
    </source>
</reference>
<evidence type="ECO:0000313" key="5">
    <source>
        <dbReference type="EMBL" id="QKU22911.1"/>
    </source>
</evidence>
<dbReference type="Pfam" id="PF20789">
    <property type="entry name" value="4HBT_3C"/>
    <property type="match status" value="1"/>
</dbReference>
<evidence type="ECO:0000313" key="3">
    <source>
        <dbReference type="EMBL" id="MDP1446455.1"/>
    </source>
</evidence>
<sequence length="264" mass="29856">MSLHALYAQIAEQEWVEFPQGWLQGRTLYGGLAAAMMMQKAVTHINDPAKHLLSCSVTFVGPIQQAKVRLSAEILRQGKSVTTIEVRLWQDDAVQSILIASFGISRDSEIQVQQQAQAPDYAAPEQLFQIPAGYGMPDCYDHFEVAWADVNLPCSASSRPDFGGWCRFHPEKHCNREFLVADLMAIFDIWPPGVLPMFKNMAPASSLTWTVTYVHPVQHQLHDWFKYKVFTDYAADGYTTEHAYLWDAENRLIAMARQTVTVFA</sequence>
<dbReference type="RefSeq" id="WP_004647301.1">
    <property type="nucleotide sequence ID" value="NZ_BBSQ01000020.1"/>
</dbReference>
<organism evidence="5 6">
    <name type="scientific">Acinetobacter lwoffii</name>
    <dbReference type="NCBI Taxonomy" id="28090"/>
    <lineage>
        <taxon>Bacteria</taxon>
        <taxon>Pseudomonadati</taxon>
        <taxon>Pseudomonadota</taxon>
        <taxon>Gammaproteobacteria</taxon>
        <taxon>Moraxellales</taxon>
        <taxon>Moraxellaceae</taxon>
        <taxon>Acinetobacter</taxon>
    </lineage>
</organism>
<dbReference type="InterPro" id="IPR029069">
    <property type="entry name" value="HotDog_dom_sf"/>
</dbReference>
<dbReference type="Proteomes" id="UP000509126">
    <property type="component" value="Chromosome"/>
</dbReference>
<dbReference type="EMBL" id="CP054803">
    <property type="protein sequence ID" value="QKU22911.1"/>
    <property type="molecule type" value="Genomic_DNA"/>
</dbReference>
<accession>A0A4Y3IYK8</accession>
<dbReference type="EMBL" id="JAUUUS010000002">
    <property type="protein sequence ID" value="MDP1446455.1"/>
    <property type="molecule type" value="Genomic_DNA"/>
</dbReference>